<keyword evidence="5" id="KW-1185">Reference proteome</keyword>
<keyword evidence="3" id="KW-1133">Transmembrane helix</keyword>
<comment type="subcellular location">
    <subcellularLocation>
        <location evidence="2">Cell membrane</location>
        <topology evidence="2">Multi-pass membrane protein</topology>
    </subcellularLocation>
</comment>
<evidence type="ECO:0000256" key="3">
    <source>
        <dbReference type="SAM" id="Phobius"/>
    </source>
</evidence>
<feature type="transmembrane region" description="Helical" evidence="3">
    <location>
        <begin position="115"/>
        <end position="138"/>
    </location>
</feature>
<dbReference type="GO" id="GO:0005886">
    <property type="term" value="C:plasma membrane"/>
    <property type="evidence" value="ECO:0007669"/>
    <property type="project" value="UniProtKB-SubCell"/>
</dbReference>
<keyword evidence="2" id="KW-0813">Transport</keyword>
<dbReference type="PANTHER" id="PTHR34295">
    <property type="entry name" value="BIOTIN TRANSPORTER BIOY"/>
    <property type="match status" value="1"/>
</dbReference>
<evidence type="ECO:0000256" key="1">
    <source>
        <dbReference type="ARBA" id="ARBA00010692"/>
    </source>
</evidence>
<keyword evidence="3" id="KW-0812">Transmembrane</keyword>
<keyword evidence="2 3" id="KW-0472">Membrane</keyword>
<dbReference type="PANTHER" id="PTHR34295:SF1">
    <property type="entry name" value="BIOTIN TRANSPORTER BIOY"/>
    <property type="match status" value="1"/>
</dbReference>
<dbReference type="Gene3D" id="1.10.1760.20">
    <property type="match status" value="1"/>
</dbReference>
<dbReference type="GO" id="GO:0015225">
    <property type="term" value="F:biotin transmembrane transporter activity"/>
    <property type="evidence" value="ECO:0007669"/>
    <property type="project" value="UniProtKB-UniRule"/>
</dbReference>
<accession>A0AA43U9K6</accession>
<evidence type="ECO:0000313" key="5">
    <source>
        <dbReference type="Proteomes" id="UP001168575"/>
    </source>
</evidence>
<proteinExistence type="inferred from homology"/>
<protein>
    <recommendedName>
        <fullName evidence="2">Biotin transporter</fullName>
    </recommendedName>
</protein>
<sequence length="180" mass="18746">MSSNIKDIILAALFTAFIAVGAMVTVPFGPIPFTLQTFAITLVLFIGKPKTALLAMVIYVILGAIGAPVFASFKGGIGVLLGPSGGFLLGYLIGIFPMAFAISKIKSDNKVTSNVLVIVCGIALTLIAYAIGTIQFMVVANASAIVALSTCVIPFALIDLCKIIVAWSISLLVKKHLVTD</sequence>
<comment type="caution">
    <text evidence="4">The sequence shown here is derived from an EMBL/GenBank/DDBJ whole genome shotgun (WGS) entry which is preliminary data.</text>
</comment>
<dbReference type="InterPro" id="IPR003784">
    <property type="entry name" value="BioY"/>
</dbReference>
<evidence type="ECO:0000313" key="4">
    <source>
        <dbReference type="EMBL" id="MDO4841076.1"/>
    </source>
</evidence>
<dbReference type="Proteomes" id="UP001168575">
    <property type="component" value="Unassembled WGS sequence"/>
</dbReference>
<feature type="transmembrane region" description="Helical" evidence="3">
    <location>
        <begin position="144"/>
        <end position="173"/>
    </location>
</feature>
<feature type="transmembrane region" description="Helical" evidence="3">
    <location>
        <begin position="7"/>
        <end position="24"/>
    </location>
</feature>
<dbReference type="PIRSF" id="PIRSF016661">
    <property type="entry name" value="BioY"/>
    <property type="match status" value="1"/>
</dbReference>
<name>A0AA43U9K6_9ACTN</name>
<keyword evidence="2" id="KW-1003">Cell membrane</keyword>
<organism evidence="4 5">
    <name type="scientific">Phoenicibacter congonensis</name>
    <dbReference type="NCBI Taxonomy" id="1944646"/>
    <lineage>
        <taxon>Bacteria</taxon>
        <taxon>Bacillati</taxon>
        <taxon>Actinomycetota</taxon>
        <taxon>Coriobacteriia</taxon>
        <taxon>Eggerthellales</taxon>
        <taxon>Eggerthellaceae</taxon>
        <taxon>Phoenicibacter</taxon>
    </lineage>
</organism>
<gene>
    <name evidence="4" type="ORF">Q3982_00155</name>
</gene>
<feature type="transmembrane region" description="Helical" evidence="3">
    <location>
        <begin position="85"/>
        <end position="103"/>
    </location>
</feature>
<dbReference type="EMBL" id="JAUMVS010000001">
    <property type="protein sequence ID" value="MDO4841076.1"/>
    <property type="molecule type" value="Genomic_DNA"/>
</dbReference>
<dbReference type="AlphaFoldDB" id="A0AA43U9K6"/>
<reference evidence="4" key="1">
    <citation type="submission" date="2023-07" db="EMBL/GenBank/DDBJ databases">
        <title>Between Cages and Wild: Unraveling the Impact of Captivity on Animal Microbiomes and Antimicrobial Resistance.</title>
        <authorList>
            <person name="Schmartz G.P."/>
            <person name="Rehner J."/>
            <person name="Schuff M.J."/>
            <person name="Becker S.L."/>
            <person name="Kravczyk M."/>
            <person name="Gurevich A."/>
            <person name="Francke R."/>
            <person name="Mueller R."/>
            <person name="Keller V."/>
            <person name="Keller A."/>
        </authorList>
    </citation>
    <scope>NUCLEOTIDE SEQUENCE</scope>
    <source>
        <strain evidence="4">S12M_St_49</strain>
    </source>
</reference>
<feature type="transmembrane region" description="Helical" evidence="3">
    <location>
        <begin position="53"/>
        <end position="73"/>
    </location>
</feature>
<dbReference type="Pfam" id="PF02632">
    <property type="entry name" value="BioY"/>
    <property type="match status" value="1"/>
</dbReference>
<comment type="similarity">
    <text evidence="1 2">Belongs to the BioY family.</text>
</comment>
<evidence type="ECO:0000256" key="2">
    <source>
        <dbReference type="PIRNR" id="PIRNR016661"/>
    </source>
</evidence>